<dbReference type="Proteomes" id="UP000290958">
    <property type="component" value="Unassembled WGS sequence"/>
</dbReference>
<organism evidence="1 2">
    <name type="scientific">Sphingobium fluviale</name>
    <dbReference type="NCBI Taxonomy" id="2506423"/>
    <lineage>
        <taxon>Bacteria</taxon>
        <taxon>Pseudomonadati</taxon>
        <taxon>Pseudomonadota</taxon>
        <taxon>Alphaproteobacteria</taxon>
        <taxon>Sphingomonadales</taxon>
        <taxon>Sphingomonadaceae</taxon>
        <taxon>Sphingobium</taxon>
    </lineage>
</organism>
<dbReference type="PANTHER" id="PTHR38075:SF1">
    <property type="entry name" value="DUF4139 DOMAIN-CONTAINING PROTEIN"/>
    <property type="match status" value="1"/>
</dbReference>
<evidence type="ECO:0000313" key="2">
    <source>
        <dbReference type="Proteomes" id="UP000290958"/>
    </source>
</evidence>
<dbReference type="RefSeq" id="WP_129402629.1">
    <property type="nucleotide sequence ID" value="NZ_SBKP01000001.1"/>
</dbReference>
<reference evidence="2" key="1">
    <citation type="submission" date="2019-01" db="EMBL/GenBank/DDBJ databases">
        <title>Cytophagaceae bacterium strain CAR-16.</title>
        <authorList>
            <person name="Chen W.-M."/>
        </authorList>
    </citation>
    <scope>NUCLEOTIDE SEQUENCE [LARGE SCALE GENOMIC DNA]</scope>
    <source>
        <strain evidence="2">CHR27</strain>
    </source>
</reference>
<accession>A0A4V1N441</accession>
<dbReference type="PANTHER" id="PTHR38075">
    <property type="entry name" value="DUF4139 DOMAIN-CONTAINING PROTEIN"/>
    <property type="match status" value="1"/>
</dbReference>
<sequence length="484" mass="52764">MTIYRDPDREGEELELEWLRGYALITERRTIDLPAGEAVVRFEGVAGGMLPESAIVLGLPGGVHEKNLDADLLSPGSLYARSLGRPVALRRRHPKTGEVREEPAVVRSGPAGSVIVQTRAGFEAANCGSLKDSLVYDGVPLELMAKPTLSVEVDSPKAMRATVALSYLAWGFDWLTNYVVHMKPDGRHADILAWVTLASSDPMSFADAQAAVVGGKLNRESRSSWGNSKGEELTYHCYLGPYESNPYSALKYYGQIGEGGGEGEIIVTARRRSESLQDVPVSMVASEEGLGDLKLYRLPVPTTIASNAQKQVAMFVKPNVRLAIYYQANIGPDIDTPPATQMLRMRNTKSDGLGISMPAGRLALFEVHGGRPVLAGEGVLVDSALAENILVELGSATQVTVRQEEVADSTDTDDEHYWEDREVAVQNANPWPVDFEGLISIDDEGHRIARASVKLGKRYGKPVWRVRVPANGAARLRYRVIDID</sequence>
<dbReference type="EMBL" id="SBKP01000001">
    <property type="protein sequence ID" value="RXR30846.1"/>
    <property type="molecule type" value="Genomic_DNA"/>
</dbReference>
<evidence type="ECO:0000313" key="1">
    <source>
        <dbReference type="EMBL" id="RXR30846.1"/>
    </source>
</evidence>
<evidence type="ECO:0008006" key="3">
    <source>
        <dbReference type="Google" id="ProtNLM"/>
    </source>
</evidence>
<protein>
    <recommendedName>
        <fullName evidence="3">DUF4139 domain-containing protein</fullName>
    </recommendedName>
</protein>
<dbReference type="OrthoDB" id="7178458at2"/>
<keyword evidence="2" id="KW-1185">Reference proteome</keyword>
<name>A0A4V1N441_9SPHN</name>
<proteinExistence type="predicted"/>
<gene>
    <name evidence="1" type="ORF">EQG66_00695</name>
</gene>
<dbReference type="AlphaFoldDB" id="A0A4V1N441"/>
<comment type="caution">
    <text evidence="1">The sequence shown here is derived from an EMBL/GenBank/DDBJ whole genome shotgun (WGS) entry which is preliminary data.</text>
</comment>